<dbReference type="EMBL" id="CM037024">
    <property type="protein sequence ID" value="KAH7664271.1"/>
    <property type="molecule type" value="Genomic_DNA"/>
</dbReference>
<proteinExistence type="predicted"/>
<keyword evidence="2" id="KW-1185">Reference proteome</keyword>
<dbReference type="Proteomes" id="UP000827976">
    <property type="component" value="Chromosome 14"/>
</dbReference>
<gene>
    <name evidence="1" type="ORF">IHE45_14G109900</name>
</gene>
<reference evidence="2" key="1">
    <citation type="journal article" date="2022" name="Nat. Commun.">
        <title>Chromosome evolution and the genetic basis of agronomically important traits in greater yam.</title>
        <authorList>
            <person name="Bredeson J.V."/>
            <person name="Lyons J.B."/>
            <person name="Oniyinde I.O."/>
            <person name="Okereke N.R."/>
            <person name="Kolade O."/>
            <person name="Nnabue I."/>
            <person name="Nwadili C.O."/>
            <person name="Hribova E."/>
            <person name="Parker M."/>
            <person name="Nwogha J."/>
            <person name="Shu S."/>
            <person name="Carlson J."/>
            <person name="Kariba R."/>
            <person name="Muthemba S."/>
            <person name="Knop K."/>
            <person name="Barton G.J."/>
            <person name="Sherwood A.V."/>
            <person name="Lopez-Montes A."/>
            <person name="Asiedu R."/>
            <person name="Jamnadass R."/>
            <person name="Muchugi A."/>
            <person name="Goodstein D."/>
            <person name="Egesi C.N."/>
            <person name="Featherston J."/>
            <person name="Asfaw A."/>
            <person name="Simpson G.G."/>
            <person name="Dolezel J."/>
            <person name="Hendre P.S."/>
            <person name="Van Deynze A."/>
            <person name="Kumar P.L."/>
            <person name="Obidiegwu J.E."/>
            <person name="Bhattacharjee R."/>
            <person name="Rokhsar D.S."/>
        </authorList>
    </citation>
    <scope>NUCLEOTIDE SEQUENCE [LARGE SCALE GENOMIC DNA]</scope>
    <source>
        <strain evidence="2">cv. TDa95/00328</strain>
    </source>
</reference>
<name>A0ACB7UUG0_DIOAL</name>
<organism evidence="1 2">
    <name type="scientific">Dioscorea alata</name>
    <name type="common">Purple yam</name>
    <dbReference type="NCBI Taxonomy" id="55571"/>
    <lineage>
        <taxon>Eukaryota</taxon>
        <taxon>Viridiplantae</taxon>
        <taxon>Streptophyta</taxon>
        <taxon>Embryophyta</taxon>
        <taxon>Tracheophyta</taxon>
        <taxon>Spermatophyta</taxon>
        <taxon>Magnoliopsida</taxon>
        <taxon>Liliopsida</taxon>
        <taxon>Dioscoreales</taxon>
        <taxon>Dioscoreaceae</taxon>
        <taxon>Dioscorea</taxon>
    </lineage>
</organism>
<protein>
    <submittedName>
        <fullName evidence="1">Uncharacterized protein</fullName>
    </submittedName>
</protein>
<evidence type="ECO:0000313" key="2">
    <source>
        <dbReference type="Proteomes" id="UP000827976"/>
    </source>
</evidence>
<accession>A0ACB7UUG0</accession>
<comment type="caution">
    <text evidence="1">The sequence shown here is derived from an EMBL/GenBank/DDBJ whole genome shotgun (WGS) entry which is preliminary data.</text>
</comment>
<evidence type="ECO:0000313" key="1">
    <source>
        <dbReference type="EMBL" id="KAH7664271.1"/>
    </source>
</evidence>
<sequence length="60" mass="6829">MTERNMQFSFIKFLLLILLMLPFIFNLSKTPTEDGKLKRMLGERVGIPQPPPYTPPAPGP</sequence>